<accession>B7S743</accession>
<keyword evidence="1" id="KW-0233">DNA recombination</keyword>
<dbReference type="InterPro" id="IPR002104">
    <property type="entry name" value="Integrase_catalytic"/>
</dbReference>
<dbReference type="GO" id="GO:0006310">
    <property type="term" value="P:DNA recombination"/>
    <property type="evidence" value="ECO:0007669"/>
    <property type="project" value="UniProtKB-KW"/>
</dbReference>
<evidence type="ECO:0000313" key="3">
    <source>
        <dbReference type="EMBL" id="ACJ83260.1"/>
    </source>
</evidence>
<evidence type="ECO:0000259" key="2">
    <source>
        <dbReference type="PROSITE" id="PS51898"/>
    </source>
</evidence>
<organism evidence="3">
    <name type="scientific">Achromobacter arsenitoxydans SY8</name>
    <dbReference type="NCBI Taxonomy" id="477184"/>
    <lineage>
        <taxon>Bacteria</taxon>
        <taxon>Pseudomonadati</taxon>
        <taxon>Pseudomonadota</taxon>
        <taxon>Betaproteobacteria</taxon>
        <taxon>Burkholderiales</taxon>
        <taxon>Alcaligenaceae</taxon>
        <taxon>Achromobacter</taxon>
    </lineage>
</organism>
<dbReference type="AlphaFoldDB" id="B7S743"/>
<name>B7S743_9BURK</name>
<dbReference type="InterPro" id="IPR011010">
    <property type="entry name" value="DNA_brk_join_enz"/>
</dbReference>
<dbReference type="GO" id="GO:0003677">
    <property type="term" value="F:DNA binding"/>
    <property type="evidence" value="ECO:0007669"/>
    <property type="project" value="InterPro"/>
</dbReference>
<protein>
    <recommendedName>
        <fullName evidence="2">Tyr recombinase domain-containing protein</fullName>
    </recommendedName>
</protein>
<reference evidence="3" key="1">
    <citation type="journal article" date="2009" name="Appl. Microbiol. Biotechnol.">
        <title>Novel gene clusters involved in arsenite oxidation and resistance in two arsenite oxidizers: Achromobacter sp. SY8 and Pseudomonas sp. TS44.</title>
        <authorList>
            <person name="Cai L."/>
            <person name="Rensing C."/>
            <person name="Li X."/>
            <person name="Wang G."/>
        </authorList>
    </citation>
    <scope>NUCLEOTIDE SEQUENCE</scope>
    <source>
        <strain evidence="3">SY8</strain>
    </source>
</reference>
<dbReference type="InterPro" id="IPR013762">
    <property type="entry name" value="Integrase-like_cat_sf"/>
</dbReference>
<dbReference type="PROSITE" id="PS51898">
    <property type="entry name" value="TYR_RECOMBINASE"/>
    <property type="match status" value="1"/>
</dbReference>
<dbReference type="GO" id="GO:0015074">
    <property type="term" value="P:DNA integration"/>
    <property type="evidence" value="ECO:0007669"/>
    <property type="project" value="InterPro"/>
</dbReference>
<dbReference type="SUPFAM" id="SSF56349">
    <property type="entry name" value="DNA breaking-rejoining enzymes"/>
    <property type="match status" value="1"/>
</dbReference>
<dbReference type="Gene3D" id="1.10.443.10">
    <property type="entry name" value="Intergrase catalytic core"/>
    <property type="match status" value="1"/>
</dbReference>
<proteinExistence type="predicted"/>
<evidence type="ECO:0000256" key="1">
    <source>
        <dbReference type="ARBA" id="ARBA00023172"/>
    </source>
</evidence>
<dbReference type="EMBL" id="EF523515">
    <property type="protein sequence ID" value="ACJ83260.1"/>
    <property type="molecule type" value="Genomic_DNA"/>
</dbReference>
<feature type="domain" description="Tyr recombinase" evidence="2">
    <location>
        <begin position="121"/>
        <end position="319"/>
    </location>
</feature>
<reference evidence="3" key="2">
    <citation type="journal article" date="2009" name="BMC Microbiol.">
        <title>Genes involved in arsenic transformation and resistance associated with different levels of arsenic-contaminated soils.</title>
        <authorList>
            <person name="Cai L."/>
            <person name="Liu G."/>
            <person name="Rensing C."/>
            <person name="Wang G."/>
        </authorList>
    </citation>
    <scope>NUCLEOTIDE SEQUENCE</scope>
    <source>
        <strain evidence="3">SY8</strain>
    </source>
</reference>
<sequence>MHERYCSIDWRKCRLEHRVKDAMRRFIWYRLSANSPLTADGNFKLLMSNQDVLERHPFPWSAEACLAILGGFQAKRDIFLVFRVFYRWASLKKIAGFTREISSFLDDIAAPEAESYKSVKLRNSVFTAAEESLFVAALENTADDSSYFAFRDNVMVHLNWELGLRTEQVAGVDGNHLVEVVGPNGVSYFHLKIIRLKQRSYKSSYRNRVVSEVLAKKLKNLIALRVKNFGAEVEELPLFVDSGNRRVSGELIRNAIVWMCQQAKLSPGTSTFLRHNMAQKLADQGTPGDLISDMLDHTTKIAARYYVQATPAIAKIKARALGKNATYKELMSLMTGALVHRHDATDSATIVRGVVATRYIGNIGVCGLDVDTACSKNPIYSCYTCRKFQPFINGEHDNVIAALRSEVQLMLDQSLDLGENKVVLQLEKTIEHASDILERCKAHIEGSH</sequence>